<dbReference type="GO" id="GO:0016192">
    <property type="term" value="P:vesicle-mediated transport"/>
    <property type="evidence" value="ECO:0007669"/>
    <property type="project" value="InterPro"/>
</dbReference>
<dbReference type="VEuPathDB" id="PiroplasmaDB:BBBOND_0302960"/>
<evidence type="ECO:0000256" key="8">
    <source>
        <dbReference type="RuleBase" id="RU363111"/>
    </source>
</evidence>
<comment type="caution">
    <text evidence="8">Lacks conserved residue(s) required for the propagation of feature annotation.</text>
</comment>
<accession>A0A061D8U8</accession>
<evidence type="ECO:0000256" key="6">
    <source>
        <dbReference type="ARBA" id="ARBA00023136"/>
    </source>
</evidence>
<feature type="region of interest" description="Disordered" evidence="9">
    <location>
        <begin position="43"/>
        <end position="68"/>
    </location>
</feature>
<dbReference type="PANTHER" id="PTHR23137">
    <property type="entry name" value="VESICLE TRANSPORT PROTEIN-RELATED"/>
    <property type="match status" value="1"/>
</dbReference>
<dbReference type="InterPro" id="IPR007305">
    <property type="entry name" value="Vesicle_transpt_Got1/SFT2"/>
</dbReference>
<reference evidence="11" key="1">
    <citation type="journal article" date="2014" name="Nucleic Acids Res.">
        <title>The evolutionary dynamics of variant antigen genes in Babesia reveal a history of genomic innovation underlying host-parasite interaction.</title>
        <authorList>
            <person name="Jackson A.P."/>
            <person name="Otto T.D."/>
            <person name="Darby A."/>
            <person name="Ramaprasad A."/>
            <person name="Xia D."/>
            <person name="Echaide I.E."/>
            <person name="Farber M."/>
            <person name="Gahlot S."/>
            <person name="Gamble J."/>
            <person name="Gupta D."/>
            <person name="Gupta Y."/>
            <person name="Jackson L."/>
            <person name="Malandrin L."/>
            <person name="Malas T.B."/>
            <person name="Moussa E."/>
            <person name="Nair M."/>
            <person name="Reid A.J."/>
            <person name="Sanders M."/>
            <person name="Sharma J."/>
            <person name="Tracey A."/>
            <person name="Quail M.A."/>
            <person name="Weir W."/>
            <person name="Wastling J.M."/>
            <person name="Hall N."/>
            <person name="Willadsen P."/>
            <person name="Lingelbach K."/>
            <person name="Shiels B."/>
            <person name="Tait A."/>
            <person name="Berriman M."/>
            <person name="Allred D.R."/>
            <person name="Pain A."/>
        </authorList>
    </citation>
    <scope>NUCLEOTIDE SEQUENCE [LARGE SCALE GENOMIC DNA]</scope>
    <source>
        <strain evidence="11">Bond</strain>
    </source>
</reference>
<comment type="subcellular location">
    <subcellularLocation>
        <location evidence="1 8">Membrane</location>
        <topology evidence="1 8">Multi-pass membrane protein</topology>
    </subcellularLocation>
</comment>
<dbReference type="InterPro" id="IPR011691">
    <property type="entry name" value="Vesicle_transpt_SFT2"/>
</dbReference>
<name>A0A061D8U8_BABBI</name>
<dbReference type="GO" id="GO:0016020">
    <property type="term" value="C:membrane"/>
    <property type="evidence" value="ECO:0007669"/>
    <property type="project" value="UniProtKB-SubCell"/>
</dbReference>
<dbReference type="EMBL" id="LK391709">
    <property type="protein sequence ID" value="CDR96392.1"/>
    <property type="molecule type" value="Genomic_DNA"/>
</dbReference>
<keyword evidence="6 8" id="KW-0472">Membrane</keyword>
<evidence type="ECO:0000256" key="9">
    <source>
        <dbReference type="SAM" id="MobiDB-lite"/>
    </source>
</evidence>
<keyword evidence="11" id="KW-1185">Reference proteome</keyword>
<organism evidence="10 11">
    <name type="scientific">Babesia bigemina</name>
    <dbReference type="NCBI Taxonomy" id="5866"/>
    <lineage>
        <taxon>Eukaryota</taxon>
        <taxon>Sar</taxon>
        <taxon>Alveolata</taxon>
        <taxon>Apicomplexa</taxon>
        <taxon>Aconoidasida</taxon>
        <taxon>Piroplasmida</taxon>
        <taxon>Babesiidae</taxon>
        <taxon>Babesia</taxon>
    </lineage>
</organism>
<gene>
    <name evidence="10" type="ORF">BBBOND_0302960</name>
</gene>
<feature type="transmembrane region" description="Helical" evidence="8">
    <location>
        <begin position="183"/>
        <end position="201"/>
    </location>
</feature>
<evidence type="ECO:0000256" key="7">
    <source>
        <dbReference type="ARBA" id="ARBA00025800"/>
    </source>
</evidence>
<comment type="similarity">
    <text evidence="7 8">Belongs to the SFT2 family.</text>
</comment>
<dbReference type="OMA" id="FTCATIC"/>
<dbReference type="GeneID" id="24564933"/>
<dbReference type="PANTHER" id="PTHR23137:SF36">
    <property type="entry name" value="VESICLE TRANSPORT PROTEIN SFT2C"/>
    <property type="match status" value="1"/>
</dbReference>
<dbReference type="GO" id="GO:0005737">
    <property type="term" value="C:cytoplasm"/>
    <property type="evidence" value="ECO:0007669"/>
    <property type="project" value="UniProtKB-ARBA"/>
</dbReference>
<dbReference type="Pfam" id="PF04178">
    <property type="entry name" value="Got1"/>
    <property type="match status" value="1"/>
</dbReference>
<feature type="transmembrane region" description="Helical" evidence="8">
    <location>
        <begin position="213"/>
        <end position="233"/>
    </location>
</feature>
<dbReference type="STRING" id="5866.A0A061D8U8"/>
<dbReference type="OrthoDB" id="660759at2759"/>
<keyword evidence="3 8" id="KW-0812">Transmembrane</keyword>
<dbReference type="RefSeq" id="XP_012768578.1">
    <property type="nucleotide sequence ID" value="XM_012913124.1"/>
</dbReference>
<dbReference type="GO" id="GO:0015031">
    <property type="term" value="P:protein transport"/>
    <property type="evidence" value="ECO:0007669"/>
    <property type="project" value="UniProtKB-KW"/>
</dbReference>
<sequence>MSGRPFSNPAGANDFLNFEAPSYGHFGADSNGGGKMAGKGFGSSAGMMGGDHTPSGVPPSDSASSAFGRPKEDNYLLKGIEFVKSSASNIQKGFGDSTRSNSLFGNDSGLLGNDAASTARSSLSALMNVGRSVIGLSGGNEEPQSWLNYTNYKIFLLLFITSILFFALAFMTLPFIVFAPHKFGLLFTCATICFMSSLAFLKGTGALMEHMLNSKRIVFTGALGTSLVSTFVFTTVYPIYLLAFISSLIQTLTLASVILSYIPGGAGALKLMYSSVWEFVKSRTRGSGSTTLPL</sequence>
<evidence type="ECO:0000256" key="2">
    <source>
        <dbReference type="ARBA" id="ARBA00022448"/>
    </source>
</evidence>
<evidence type="ECO:0000256" key="1">
    <source>
        <dbReference type="ARBA" id="ARBA00004141"/>
    </source>
</evidence>
<keyword evidence="2 8" id="KW-0813">Transport</keyword>
<dbReference type="GO" id="GO:0012505">
    <property type="term" value="C:endomembrane system"/>
    <property type="evidence" value="ECO:0007669"/>
    <property type="project" value="UniProtKB-ARBA"/>
</dbReference>
<evidence type="ECO:0000313" key="10">
    <source>
        <dbReference type="EMBL" id="CDR96392.1"/>
    </source>
</evidence>
<proteinExistence type="inferred from homology"/>
<dbReference type="AlphaFoldDB" id="A0A061D8U8"/>
<evidence type="ECO:0000256" key="3">
    <source>
        <dbReference type="ARBA" id="ARBA00022692"/>
    </source>
</evidence>
<dbReference type="KEGG" id="bbig:BBBOND_0302960"/>
<dbReference type="Proteomes" id="UP000033188">
    <property type="component" value="Chromosome 3"/>
</dbReference>
<evidence type="ECO:0000256" key="4">
    <source>
        <dbReference type="ARBA" id="ARBA00022927"/>
    </source>
</evidence>
<feature type="transmembrane region" description="Helical" evidence="8">
    <location>
        <begin position="154"/>
        <end position="177"/>
    </location>
</feature>
<keyword evidence="4 8" id="KW-0653">Protein transport</keyword>
<keyword evidence="5 8" id="KW-1133">Transmembrane helix</keyword>
<evidence type="ECO:0000313" key="11">
    <source>
        <dbReference type="Proteomes" id="UP000033188"/>
    </source>
</evidence>
<evidence type="ECO:0000256" key="5">
    <source>
        <dbReference type="ARBA" id="ARBA00022989"/>
    </source>
</evidence>
<protein>
    <recommendedName>
        <fullName evidence="8">Vesicle transport protein</fullName>
    </recommendedName>
</protein>
<comment type="function">
    <text evidence="8">May be involved in fusion of retrograde transport vesicles derived from an endocytic compartment with the Golgi complex.</text>
</comment>